<name>A0A4D7K2T7_9BACT</name>
<dbReference type="InterPro" id="IPR001296">
    <property type="entry name" value="Glyco_trans_1"/>
</dbReference>
<dbReference type="AlphaFoldDB" id="A0A4D7K2T7"/>
<dbReference type="OrthoDB" id="9811902at2"/>
<reference evidence="3 4" key="1">
    <citation type="submission" date="2018-04" db="EMBL/GenBank/DDBJ databases">
        <title>Complete genome uncultured novel isolate.</title>
        <authorList>
            <person name="Merlino G."/>
        </authorList>
    </citation>
    <scope>NUCLEOTIDE SEQUENCE [LARGE SCALE GENOMIC DNA]</scope>
    <source>
        <strain evidence="4">R1DC9</strain>
    </source>
</reference>
<sequence>MKILYLHQYFKTPEEGGATRSYYLSKAMVEAGHDVTLITSHNKGHKSEKNIEGVKVIYLPVKYSNSFGFYRRIMAFLLFARSVVKEIRNHNPKSFDLCYATSTPLTVGWAAIQIKDKYQIPYIFEVRDLWPEAPIQLGIIRNPFLKIGLRTFEKYIYEQSMQIIALSPNMVEEIKKVVPWKDVKMIPNFSDPDLFNGKKRSFFRDGKIIISYFGAAGYVNGLQTIVNCASKVQDDKRIVFRVMARGAVLNSIRKKVQKERISNIEFLEYGGKENVISLLEETSFSFISFLPKKVLGSNSPNKFFDSLAAGVPVIVNTKGWTSELVDEYHCGFYHDFNDTEEFETQLERFINNPSLYAYASENALFLAKNYFNRNKVIRKLLTDLEQFEETKPEFKVIRNRA</sequence>
<dbReference type="RefSeq" id="WP_137089306.1">
    <property type="nucleotide sequence ID" value="NZ_CP028923.1"/>
</dbReference>
<dbReference type="GO" id="GO:0016757">
    <property type="term" value="F:glycosyltransferase activity"/>
    <property type="evidence" value="ECO:0007669"/>
    <property type="project" value="InterPro"/>
</dbReference>
<protein>
    <submittedName>
        <fullName evidence="3">Glycosyltransferase WbuB</fullName>
    </submittedName>
</protein>
<dbReference type="PANTHER" id="PTHR12526">
    <property type="entry name" value="GLYCOSYLTRANSFERASE"/>
    <property type="match status" value="1"/>
</dbReference>
<keyword evidence="3" id="KW-0808">Transferase</keyword>
<proteinExistence type="predicted"/>
<evidence type="ECO:0000313" key="4">
    <source>
        <dbReference type="Proteomes" id="UP000298616"/>
    </source>
</evidence>
<organism evidence="3 4">
    <name type="scientific">Mangrovivirga cuniculi</name>
    <dbReference type="NCBI Taxonomy" id="2715131"/>
    <lineage>
        <taxon>Bacteria</taxon>
        <taxon>Pseudomonadati</taxon>
        <taxon>Bacteroidota</taxon>
        <taxon>Cytophagia</taxon>
        <taxon>Cytophagales</taxon>
        <taxon>Mangrovivirgaceae</taxon>
        <taxon>Mangrovivirga</taxon>
    </lineage>
</organism>
<evidence type="ECO:0000313" key="3">
    <source>
        <dbReference type="EMBL" id="QCK13708.1"/>
    </source>
</evidence>
<dbReference type="KEGG" id="fpf:DCC35_02535"/>
<evidence type="ECO:0000259" key="2">
    <source>
        <dbReference type="Pfam" id="PF13439"/>
    </source>
</evidence>
<feature type="domain" description="Glycosyltransferase subfamily 4-like N-terminal" evidence="2">
    <location>
        <begin position="16"/>
        <end position="193"/>
    </location>
</feature>
<dbReference type="EMBL" id="CP028923">
    <property type="protein sequence ID" value="QCK13708.1"/>
    <property type="molecule type" value="Genomic_DNA"/>
</dbReference>
<dbReference type="SUPFAM" id="SSF53756">
    <property type="entry name" value="UDP-Glycosyltransferase/glycogen phosphorylase"/>
    <property type="match status" value="1"/>
</dbReference>
<dbReference type="Pfam" id="PF13439">
    <property type="entry name" value="Glyco_transf_4"/>
    <property type="match status" value="1"/>
</dbReference>
<accession>A0A4D7K2T7</accession>
<dbReference type="Proteomes" id="UP000298616">
    <property type="component" value="Chromosome"/>
</dbReference>
<dbReference type="Gene3D" id="3.40.50.2000">
    <property type="entry name" value="Glycogen Phosphorylase B"/>
    <property type="match status" value="2"/>
</dbReference>
<dbReference type="InterPro" id="IPR028098">
    <property type="entry name" value="Glyco_trans_4-like_N"/>
</dbReference>
<dbReference type="CDD" id="cd03794">
    <property type="entry name" value="GT4_WbuB-like"/>
    <property type="match status" value="1"/>
</dbReference>
<evidence type="ECO:0000259" key="1">
    <source>
        <dbReference type="Pfam" id="PF00534"/>
    </source>
</evidence>
<keyword evidence="4" id="KW-1185">Reference proteome</keyword>
<dbReference type="PANTHER" id="PTHR12526:SF638">
    <property type="entry name" value="SPORE COAT PROTEIN SA"/>
    <property type="match status" value="1"/>
</dbReference>
<gene>
    <name evidence="3" type="ORF">DCC35_02535</name>
</gene>
<dbReference type="Pfam" id="PF00534">
    <property type="entry name" value="Glycos_transf_1"/>
    <property type="match status" value="1"/>
</dbReference>
<feature type="domain" description="Glycosyl transferase family 1" evidence="1">
    <location>
        <begin position="199"/>
        <end position="363"/>
    </location>
</feature>